<dbReference type="OrthoDB" id="4203839at2759"/>
<protein>
    <submittedName>
        <fullName evidence="3">Uncharacterized protein</fullName>
    </submittedName>
</protein>
<feature type="compositionally biased region" description="Polar residues" evidence="2">
    <location>
        <begin position="352"/>
        <end position="374"/>
    </location>
</feature>
<accession>A0A4Q4THC7</accession>
<keyword evidence="1" id="KW-0175">Coiled coil</keyword>
<evidence type="ECO:0000313" key="3">
    <source>
        <dbReference type="EMBL" id="RYP04917.1"/>
    </source>
</evidence>
<proteinExistence type="predicted"/>
<dbReference type="AlphaFoldDB" id="A0A4Q4THC7"/>
<dbReference type="STRING" id="155417.A0A4Q4THC7"/>
<feature type="region of interest" description="Disordered" evidence="2">
    <location>
        <begin position="1"/>
        <end position="102"/>
    </location>
</feature>
<name>A0A4Q4THC7_9PEZI</name>
<reference evidence="3 4" key="1">
    <citation type="submission" date="2018-06" db="EMBL/GenBank/DDBJ databases">
        <title>Complete Genomes of Monosporascus.</title>
        <authorList>
            <person name="Robinson A.J."/>
            <person name="Natvig D.O."/>
        </authorList>
    </citation>
    <scope>NUCLEOTIDE SEQUENCE [LARGE SCALE GENOMIC DNA]</scope>
    <source>
        <strain evidence="3 4">CBS 110550</strain>
    </source>
</reference>
<feature type="coiled-coil region" evidence="1">
    <location>
        <begin position="210"/>
        <end position="258"/>
    </location>
</feature>
<feature type="compositionally biased region" description="Polar residues" evidence="2">
    <location>
        <begin position="27"/>
        <end position="43"/>
    </location>
</feature>
<evidence type="ECO:0000256" key="2">
    <source>
        <dbReference type="SAM" id="MobiDB-lite"/>
    </source>
</evidence>
<dbReference type="EMBL" id="QJNU01000189">
    <property type="protein sequence ID" value="RYP04917.1"/>
    <property type="molecule type" value="Genomic_DNA"/>
</dbReference>
<dbReference type="Proteomes" id="UP000293360">
    <property type="component" value="Unassembled WGS sequence"/>
</dbReference>
<evidence type="ECO:0000313" key="4">
    <source>
        <dbReference type="Proteomes" id="UP000293360"/>
    </source>
</evidence>
<gene>
    <name evidence="3" type="ORF">DL764_004129</name>
</gene>
<evidence type="ECO:0000256" key="1">
    <source>
        <dbReference type="SAM" id="Coils"/>
    </source>
</evidence>
<feature type="region of interest" description="Disordered" evidence="2">
    <location>
        <begin position="321"/>
        <end position="385"/>
    </location>
</feature>
<sequence length="754" mass="83895">MSSSRGGKSNAHDSSDSDGGVPLYSATKATPGTHQETTKSSDPPTDDEMALVRASAAFGDLNRDNDPFAQERPQVPRSVPPMSNPYRQHVDFPPNNSSQPMPRYRQSISSNDSYGSGWGSGASGASSAFYNEKPAIQQISDVQRRLMTTTQYIMVSPGVSSELAKKHQAMLQEISHMVNHFGRGLLRERDAAIQAKNEEHEKFKRALYDEDQTKAQRDKLQGELKLAMQQQQLLEERVDMYKNQIKMIKGQMSTMEEDGKRFREHHMSLCKNYEGQDEKHFDQILSLEEEIKGLRLRNKELAELAGVSESQALVKASVNIPPSVPESAVGSSKGKDDDASTAAGSVIRNKGNGPQSTTFVPNPQAPSWTPSLKSENGDRASTPGPYSMRDGAKTPKVPAFQNFPDNFAFGPGHPLQGVRGAPSPFLVNRDGNEHVLPPSAFPPPGMESSANYGQFGPGEPFGSSGEEGLMANPHRKEHWNAGDVRTAIDRIYEMAKGTIVSNHKQGTPYVPDQMLSVQEPNTWVFLVNMVYPNKPEGFSHMKYLLSVPAYRPYILQRVILDYIFKKMIAPVIFLGFTPEMDQHLHALQDQISSFAHGNQRTTSRNRQRVIEEHARLVKAILAHPNAKKFRDETVDRHAQMLAMILRPMRNNTVDDESALKSLRILVKAAWNTSTKIWSSNMTLHYYFPECGTKFAMATMEALNGSHLASSPEQLQFAQYRISLVVAPTLTLRDDREAGLLKTFGIRKAEVLVMK</sequence>
<organism evidence="3 4">
    <name type="scientific">Monosporascus ibericus</name>
    <dbReference type="NCBI Taxonomy" id="155417"/>
    <lineage>
        <taxon>Eukaryota</taxon>
        <taxon>Fungi</taxon>
        <taxon>Dikarya</taxon>
        <taxon>Ascomycota</taxon>
        <taxon>Pezizomycotina</taxon>
        <taxon>Sordariomycetes</taxon>
        <taxon>Xylariomycetidae</taxon>
        <taxon>Xylariales</taxon>
        <taxon>Xylariales incertae sedis</taxon>
        <taxon>Monosporascus</taxon>
    </lineage>
</organism>
<comment type="caution">
    <text evidence="3">The sequence shown here is derived from an EMBL/GenBank/DDBJ whole genome shotgun (WGS) entry which is preliminary data.</text>
</comment>
<keyword evidence="4" id="KW-1185">Reference proteome</keyword>